<protein>
    <recommendedName>
        <fullName evidence="10">Bromo domain-containing protein</fullName>
    </recommendedName>
</protein>
<feature type="region of interest" description="Disordered" evidence="9">
    <location>
        <begin position="174"/>
        <end position="246"/>
    </location>
</feature>
<dbReference type="PANTHER" id="PTHR16062">
    <property type="entry name" value="SWI/SNF-RELATED"/>
    <property type="match status" value="1"/>
</dbReference>
<comment type="subcellular location">
    <subcellularLocation>
        <location evidence="1">Nucleus</location>
    </subcellularLocation>
</comment>
<dbReference type="PROSITE" id="PS50014">
    <property type="entry name" value="BROMODOMAIN_2"/>
    <property type="match status" value="2"/>
</dbReference>
<dbReference type="SMART" id="SM00297">
    <property type="entry name" value="BROMO"/>
    <property type="match status" value="2"/>
</dbReference>
<dbReference type="HOGENOM" id="CLU_377662_0_0_1"/>
<keyword evidence="6" id="KW-0804">Transcription</keyword>
<keyword evidence="3" id="KW-0156">Chromatin regulator</keyword>
<evidence type="ECO:0000256" key="8">
    <source>
        <dbReference type="PROSITE-ProRule" id="PRU00035"/>
    </source>
</evidence>
<comment type="caution">
    <text evidence="11">The sequence shown here is derived from an EMBL/GenBank/DDBJ whole genome shotgun (WGS) entry which is preliminary data.</text>
</comment>
<feature type="region of interest" description="Disordered" evidence="9">
    <location>
        <begin position="448"/>
        <end position="474"/>
    </location>
</feature>
<dbReference type="SUPFAM" id="SSF47370">
    <property type="entry name" value="Bromodomain"/>
    <property type="match status" value="2"/>
</dbReference>
<dbReference type="PROSITE" id="PS00633">
    <property type="entry name" value="BROMODOMAIN_1"/>
    <property type="match status" value="2"/>
</dbReference>
<dbReference type="RefSeq" id="XP_014182403.1">
    <property type="nucleotide sequence ID" value="XM_014326928.1"/>
</dbReference>
<feature type="compositionally biased region" description="Low complexity" evidence="9">
    <location>
        <begin position="414"/>
        <end position="436"/>
    </location>
</feature>
<dbReference type="GO" id="GO:0006338">
    <property type="term" value="P:chromatin remodeling"/>
    <property type="evidence" value="ECO:0007669"/>
    <property type="project" value="InterPro"/>
</dbReference>
<keyword evidence="4" id="KW-0805">Transcription regulation</keyword>
<dbReference type="InterPro" id="IPR018359">
    <property type="entry name" value="Bromodomain_CS"/>
</dbReference>
<feature type="domain" description="Bromo" evidence="10">
    <location>
        <begin position="271"/>
        <end position="341"/>
    </location>
</feature>
<evidence type="ECO:0000313" key="12">
    <source>
        <dbReference type="Proteomes" id="UP000002748"/>
    </source>
</evidence>
<accession>J4UHZ2</accession>
<proteinExistence type="predicted"/>
<dbReference type="EMBL" id="ALBS01000066">
    <property type="protein sequence ID" value="EJT51255.1"/>
    <property type="molecule type" value="Genomic_DNA"/>
</dbReference>
<evidence type="ECO:0000313" key="11">
    <source>
        <dbReference type="EMBL" id="EJT51255.1"/>
    </source>
</evidence>
<dbReference type="PRINTS" id="PR00503">
    <property type="entry name" value="BROMODOMAIN"/>
</dbReference>
<dbReference type="Gene3D" id="1.20.920.10">
    <property type="entry name" value="Bromodomain-like"/>
    <property type="match status" value="2"/>
</dbReference>
<feature type="region of interest" description="Disordered" evidence="9">
    <location>
        <begin position="1"/>
        <end position="71"/>
    </location>
</feature>
<dbReference type="InterPro" id="IPR036427">
    <property type="entry name" value="Bromodomain-like_sf"/>
</dbReference>
<dbReference type="OrthoDB" id="6017at2759"/>
<dbReference type="InterPro" id="IPR001487">
    <property type="entry name" value="Bromodomain"/>
</dbReference>
<organism evidence="11 12">
    <name type="scientific">Trichosporon asahii var. asahii (strain ATCC 90039 / CBS 2479 / JCM 2466 / KCTC 7840 / NBRC 103889/ NCYC 2677 / UAMH 7654)</name>
    <name type="common">Yeast</name>
    <dbReference type="NCBI Taxonomy" id="1186058"/>
    <lineage>
        <taxon>Eukaryota</taxon>
        <taxon>Fungi</taxon>
        <taxon>Dikarya</taxon>
        <taxon>Basidiomycota</taxon>
        <taxon>Agaricomycotina</taxon>
        <taxon>Tremellomycetes</taxon>
        <taxon>Trichosporonales</taxon>
        <taxon>Trichosporonaceae</taxon>
        <taxon>Trichosporon</taxon>
    </lineage>
</organism>
<evidence type="ECO:0000256" key="4">
    <source>
        <dbReference type="ARBA" id="ARBA00023015"/>
    </source>
</evidence>
<sequence>MGSHPEAVKTEQAASAAPPAGSASPEKPARKRRLDVNPELILSTEGRSKRRRTPSPGPQTKEDPDPKDPARAKQLGLQLYNKISAMRESDGESMAEPFIHLPNKRQFPDYYETIKHPMSLEMVKERLDKAQYNTLNDVCNDFGQIWNNAKRYNMRESLIFQWAKKMHKVTRDFYSSHTTDHDGSESEAEEPPQPTPQRKVPPTRTAVSTEAPSPAGPSTPMSETASSTPRPHGGPGTGKKRGSYMKDGPTVYKLIKPCMRAIKEARSDDGENRDVAAIFLQLPDRRQFPDYYREIKNPISLNDIEQRMFARRYDSADAFFDELDLMCDNAMQYNEDNSEVWRDARQIRDITTQHRELVKERLAMFKEGGKHKPQMTPVRHVPQPSPMVPGAYGIPTPGLTQQFVPQQQPPPPMAIQHQQAQHQLMQQRQAQQQQYHQDILEAQTQAMRSRQAFMAQQAASPAQQPPSPAPQAYLPQLQPGVVTEEIVANLDRYSEGERQMWFNSLPPLAQSIYKQMVAANDARKRGVPAPAPSAQTPKRPELELQTPPTVKHIDLAYGFEGVVGPSAIRLTNYKGLLNHAVLVGGHVSSLQLTAWLDIEGGTPGSERPELSLRVNGTAVPIPKPVYGEDGDKPAGMRWTVPMSRVETKIEVVAKNAAKPAETSAIFVNRQF</sequence>
<evidence type="ECO:0000256" key="3">
    <source>
        <dbReference type="ARBA" id="ARBA00022853"/>
    </source>
</evidence>
<feature type="compositionally biased region" description="Basic and acidic residues" evidence="9">
    <location>
        <begin position="60"/>
        <end position="71"/>
    </location>
</feature>
<evidence type="ECO:0000256" key="6">
    <source>
        <dbReference type="ARBA" id="ARBA00023163"/>
    </source>
</evidence>
<feature type="compositionally biased region" description="Low complexity" evidence="9">
    <location>
        <begin position="13"/>
        <end position="25"/>
    </location>
</feature>
<dbReference type="VEuPathDB" id="FungiDB:A1Q1_07533"/>
<gene>
    <name evidence="11" type="ORF">A1Q1_07533</name>
</gene>
<keyword evidence="2" id="KW-0677">Repeat</keyword>
<evidence type="ECO:0000256" key="7">
    <source>
        <dbReference type="ARBA" id="ARBA00023242"/>
    </source>
</evidence>
<feature type="region of interest" description="Disordered" evidence="9">
    <location>
        <begin position="401"/>
        <end position="436"/>
    </location>
</feature>
<dbReference type="Proteomes" id="UP000002748">
    <property type="component" value="Unassembled WGS sequence"/>
</dbReference>
<keyword evidence="5 8" id="KW-0103">Bromodomain</keyword>
<evidence type="ECO:0000256" key="9">
    <source>
        <dbReference type="SAM" id="MobiDB-lite"/>
    </source>
</evidence>
<dbReference type="PANTHER" id="PTHR16062:SF21">
    <property type="entry name" value="CHROMATIN STRUCTURE-REMODELING COMPLEX SUBUNIT RSC1-RELATED"/>
    <property type="match status" value="1"/>
</dbReference>
<evidence type="ECO:0000256" key="2">
    <source>
        <dbReference type="ARBA" id="ARBA00022737"/>
    </source>
</evidence>
<feature type="compositionally biased region" description="Low complexity" evidence="9">
    <location>
        <begin position="196"/>
        <end position="205"/>
    </location>
</feature>
<feature type="compositionally biased region" description="Polar residues" evidence="9">
    <location>
        <begin position="219"/>
        <end position="229"/>
    </location>
</feature>
<dbReference type="Pfam" id="PF00439">
    <property type="entry name" value="Bromodomain"/>
    <property type="match status" value="2"/>
</dbReference>
<evidence type="ECO:0000259" key="10">
    <source>
        <dbReference type="PROSITE" id="PS50014"/>
    </source>
</evidence>
<name>J4UHZ2_TRIAS</name>
<dbReference type="GO" id="GO:0016586">
    <property type="term" value="C:RSC-type complex"/>
    <property type="evidence" value="ECO:0007669"/>
    <property type="project" value="InterPro"/>
</dbReference>
<reference evidence="11 12" key="1">
    <citation type="journal article" date="2012" name="Eukaryot. Cell">
        <title>Draft genome sequence of CBS 2479, the standard type strain of Trichosporon asahii.</title>
        <authorList>
            <person name="Yang R.Y."/>
            <person name="Li H.T."/>
            <person name="Zhu H."/>
            <person name="Zhou G.P."/>
            <person name="Wang M."/>
            <person name="Wang L."/>
        </authorList>
    </citation>
    <scope>NUCLEOTIDE SEQUENCE [LARGE SCALE GENOMIC DNA]</scope>
    <source>
        <strain evidence="12">ATCC 90039 / CBS 2479 / JCM 2466 / KCTC 7840 / NCYC 2677 / UAMH 7654</strain>
    </source>
</reference>
<dbReference type="CDD" id="cd04369">
    <property type="entry name" value="Bromodomain"/>
    <property type="match status" value="2"/>
</dbReference>
<keyword evidence="7" id="KW-0539">Nucleus</keyword>
<dbReference type="KEGG" id="tasa:A1Q1_07533"/>
<evidence type="ECO:0000256" key="1">
    <source>
        <dbReference type="ARBA" id="ARBA00004123"/>
    </source>
</evidence>
<dbReference type="GO" id="GO:0003682">
    <property type="term" value="F:chromatin binding"/>
    <property type="evidence" value="ECO:0007669"/>
    <property type="project" value="TreeGrafter"/>
</dbReference>
<dbReference type="AlphaFoldDB" id="J4UHZ2"/>
<dbReference type="GeneID" id="25991045"/>
<feature type="domain" description="Bromo" evidence="10">
    <location>
        <begin position="90"/>
        <end position="160"/>
    </location>
</feature>
<dbReference type="GO" id="GO:0006368">
    <property type="term" value="P:transcription elongation by RNA polymerase II"/>
    <property type="evidence" value="ECO:0007669"/>
    <property type="project" value="TreeGrafter"/>
</dbReference>
<dbReference type="InterPro" id="IPR037382">
    <property type="entry name" value="Rsc/polybromo"/>
</dbReference>
<evidence type="ECO:0000256" key="5">
    <source>
        <dbReference type="ARBA" id="ARBA00023117"/>
    </source>
</evidence>